<evidence type="ECO:0000256" key="6">
    <source>
        <dbReference type="ARBA" id="ARBA00023154"/>
    </source>
</evidence>
<evidence type="ECO:0000256" key="1">
    <source>
        <dbReference type="ARBA" id="ARBA00022490"/>
    </source>
</evidence>
<dbReference type="HAMAP" id="MF_01120">
    <property type="entry name" value="LysK"/>
    <property type="match status" value="1"/>
</dbReference>
<evidence type="ECO:0000256" key="2">
    <source>
        <dbReference type="ARBA" id="ARBA00022605"/>
    </source>
</evidence>
<dbReference type="PANTHER" id="PTHR43808">
    <property type="entry name" value="ACETYLORNITHINE DEACETYLASE"/>
    <property type="match status" value="1"/>
</dbReference>
<evidence type="ECO:0000256" key="7">
    <source>
        <dbReference type="ARBA" id="ARBA00023285"/>
    </source>
</evidence>
<proteinExistence type="inferred from homology"/>
<name>I4EHS0_9BACT</name>
<dbReference type="AlphaFoldDB" id="I4EHS0"/>
<evidence type="ECO:0000313" key="9">
    <source>
        <dbReference type="Proteomes" id="UP000004221"/>
    </source>
</evidence>
<dbReference type="Proteomes" id="UP000004221">
    <property type="component" value="Unassembled WGS sequence"/>
</dbReference>
<dbReference type="GO" id="GO:0008270">
    <property type="term" value="F:zinc ion binding"/>
    <property type="evidence" value="ECO:0007669"/>
    <property type="project" value="InterPro"/>
</dbReference>
<keyword evidence="1" id="KW-0963">Cytoplasm</keyword>
<dbReference type="InterPro" id="IPR010175">
    <property type="entry name" value="LysK"/>
</dbReference>
<evidence type="ECO:0000256" key="5">
    <source>
        <dbReference type="ARBA" id="ARBA00022833"/>
    </source>
</evidence>
<organism evidence="8 9">
    <name type="scientific">Nitrolancea hollandica Lb</name>
    <dbReference type="NCBI Taxonomy" id="1129897"/>
    <lineage>
        <taxon>Bacteria</taxon>
        <taxon>Pseudomonadati</taxon>
        <taxon>Thermomicrobiota</taxon>
        <taxon>Thermomicrobia</taxon>
        <taxon>Sphaerobacterales</taxon>
        <taxon>Sphaerobacterineae</taxon>
        <taxon>Sphaerobacteraceae</taxon>
        <taxon>Nitrolancea</taxon>
    </lineage>
</organism>
<dbReference type="NCBIfam" id="NF003367">
    <property type="entry name" value="PRK04443.1"/>
    <property type="match status" value="1"/>
</dbReference>
<keyword evidence="5" id="KW-0862">Zinc</keyword>
<dbReference type="PROSITE" id="PS00758">
    <property type="entry name" value="ARGE_DAPE_CPG2_1"/>
    <property type="match status" value="1"/>
</dbReference>
<dbReference type="RefSeq" id="WP_008478246.1">
    <property type="nucleotide sequence ID" value="NZ_CAGS01000251.1"/>
</dbReference>
<dbReference type="GO" id="GO:0019878">
    <property type="term" value="P:lysine biosynthetic process via aminoadipic acid"/>
    <property type="evidence" value="ECO:0007669"/>
    <property type="project" value="UniProtKB-UniPathway"/>
</dbReference>
<dbReference type="GO" id="GO:0016811">
    <property type="term" value="F:hydrolase activity, acting on carbon-nitrogen (but not peptide) bonds, in linear amides"/>
    <property type="evidence" value="ECO:0007669"/>
    <property type="project" value="InterPro"/>
</dbReference>
<dbReference type="GO" id="GO:0050897">
    <property type="term" value="F:cobalt ion binding"/>
    <property type="evidence" value="ECO:0007669"/>
    <property type="project" value="InterPro"/>
</dbReference>
<dbReference type="EMBL" id="CAGS01000251">
    <property type="protein sequence ID" value="CCF84232.1"/>
    <property type="molecule type" value="Genomic_DNA"/>
</dbReference>
<dbReference type="SUPFAM" id="SSF53187">
    <property type="entry name" value="Zn-dependent exopeptidases"/>
    <property type="match status" value="1"/>
</dbReference>
<keyword evidence="9" id="KW-1185">Reference proteome</keyword>
<dbReference type="PANTHER" id="PTHR43808:SF28">
    <property type="entry name" value="[LYSW]-LYSINE_[LYSW]-ORNITHINE HYDROLASE"/>
    <property type="match status" value="1"/>
</dbReference>
<reference evidence="8 9" key="1">
    <citation type="journal article" date="2012" name="ISME J.">
        <title>Nitrification expanded: discovery, physiology and genomics of a nitrite-oxidizing bacterium from the phylum Chloroflexi.</title>
        <authorList>
            <person name="Sorokin D.Y."/>
            <person name="Lucker S."/>
            <person name="Vejmelkova D."/>
            <person name="Kostrikina N.A."/>
            <person name="Kleerebezem R."/>
            <person name="Rijpstra W.I."/>
            <person name="Damste J.S."/>
            <person name="Le Paslier D."/>
            <person name="Muyzer G."/>
            <person name="Wagner M."/>
            <person name="van Loosdrecht M.C."/>
            <person name="Daims H."/>
        </authorList>
    </citation>
    <scope>NUCLEOTIDE SEQUENCE [LARGE SCALE GENOMIC DNA]</scope>
    <source>
        <strain evidence="9">none</strain>
    </source>
</reference>
<keyword evidence="2" id="KW-0028">Amino-acid biosynthesis</keyword>
<keyword evidence="7" id="KW-0170">Cobalt</keyword>
<sequence length="368" mass="38334">MVVEQISRTDIQTADLLKGLVSIPSPSGGEAASVDWLCQQMEALGYDSWADGAGSAVGTRGSGPVELLLLGHIDTVSGDVPVEIVNGALYGRGTVDAKGPLATFVVAGARATLPPGVRLTIVGAVEEEVMTSSGARWLVDHHAPPAAVIIGEPSGWDGIVVGYKGMMSLEYQVTYPISHSAGPEPTSAELAVGFWNRLVSWCASRSSGAPQGFNSVDPTLLGLNTVSDGLYGHAKLSVGLRLPPALSPEEASAEIEALVSDGGELQITINSPAYRTDKRSPLVAAFMASIRGVGGTPRIKVKTGTSDMNIVGPVWQCPILAYGPGDSLLDHKPNEHVLLDDLDRSTEILTAAIERIAGQLASGRWGGR</sequence>
<dbReference type="NCBIfam" id="TIGR01902">
    <property type="entry name" value="dapE-lys-deAc"/>
    <property type="match status" value="1"/>
</dbReference>
<protein>
    <submittedName>
        <fullName evidence="8">Acetyl-lysine deacetylase</fullName>
        <ecNumber evidence="8">3.5.1.-</ecNumber>
    </submittedName>
</protein>
<keyword evidence="6" id="KW-0457">Lysine biosynthesis</keyword>
<dbReference type="InterPro" id="IPR002933">
    <property type="entry name" value="Peptidase_M20"/>
</dbReference>
<dbReference type="InterPro" id="IPR050072">
    <property type="entry name" value="Peptidase_M20A"/>
</dbReference>
<gene>
    <name evidence="8" type="primary">lysK</name>
    <name evidence="8" type="ORF">NITHO_3240002</name>
</gene>
<evidence type="ECO:0000256" key="4">
    <source>
        <dbReference type="ARBA" id="ARBA00022801"/>
    </source>
</evidence>
<dbReference type="Gene3D" id="3.40.630.10">
    <property type="entry name" value="Zn peptidases"/>
    <property type="match status" value="2"/>
</dbReference>
<dbReference type="InterPro" id="IPR001261">
    <property type="entry name" value="ArgE/DapE_CS"/>
</dbReference>
<accession>I4EHS0</accession>
<dbReference type="UniPathway" id="UPA00033">
    <property type="reaction ID" value="UER00039"/>
</dbReference>
<evidence type="ECO:0000313" key="8">
    <source>
        <dbReference type="EMBL" id="CCF84232.1"/>
    </source>
</evidence>
<dbReference type="EC" id="3.5.1.-" evidence="8"/>
<comment type="caution">
    <text evidence="8">The sequence shown here is derived from an EMBL/GenBank/DDBJ whole genome shotgun (WGS) entry which is preliminary data.</text>
</comment>
<keyword evidence="4 8" id="KW-0378">Hydrolase</keyword>
<dbReference type="Pfam" id="PF01546">
    <property type="entry name" value="Peptidase_M20"/>
    <property type="match status" value="1"/>
</dbReference>
<evidence type="ECO:0000256" key="3">
    <source>
        <dbReference type="ARBA" id="ARBA00022723"/>
    </source>
</evidence>
<keyword evidence="3" id="KW-0479">Metal-binding</keyword>